<keyword evidence="2" id="KW-0004">4Fe-4S</keyword>
<dbReference type="InterPro" id="IPR051555">
    <property type="entry name" value="FDH_Electron_Transfer_Unit"/>
</dbReference>
<protein>
    <submittedName>
        <fullName evidence="8">Hydrogenase 2 operon protein HybA</fullName>
    </submittedName>
</protein>
<organism evidence="8">
    <name type="scientific">Caldithrix abyssi</name>
    <dbReference type="NCBI Taxonomy" id="187145"/>
    <lineage>
        <taxon>Bacteria</taxon>
        <taxon>Pseudomonadati</taxon>
        <taxon>Calditrichota</taxon>
        <taxon>Calditrichia</taxon>
        <taxon>Calditrichales</taxon>
        <taxon>Calditrichaceae</taxon>
        <taxon>Caldithrix</taxon>
    </lineage>
</organism>
<evidence type="ECO:0000256" key="4">
    <source>
        <dbReference type="ARBA" id="ARBA00022737"/>
    </source>
</evidence>
<dbReference type="NCBIfam" id="NF008134">
    <property type="entry name" value="PRK10882.1"/>
    <property type="match status" value="1"/>
</dbReference>
<dbReference type="Proteomes" id="UP000886124">
    <property type="component" value="Unassembled WGS sequence"/>
</dbReference>
<reference evidence="8" key="1">
    <citation type="journal article" date="2020" name="mSystems">
        <title>Genome- and Community-Level Interaction Insights into Carbon Utilization and Element Cycling Functions of Hydrothermarchaeota in Hydrothermal Sediment.</title>
        <authorList>
            <person name="Zhou Z."/>
            <person name="Liu Y."/>
            <person name="Xu W."/>
            <person name="Pan J."/>
            <person name="Luo Z.H."/>
            <person name="Li M."/>
        </authorList>
    </citation>
    <scope>NUCLEOTIDE SEQUENCE [LARGE SCALE GENOMIC DNA]</scope>
    <source>
        <strain evidence="8">HyVt-527</strain>
    </source>
</reference>
<dbReference type="InterPro" id="IPR017900">
    <property type="entry name" value="4Fe4S_Fe_S_CS"/>
</dbReference>
<dbReference type="PANTHER" id="PTHR43545">
    <property type="entry name" value="FORMATE DEHYDROGENASE, NITRATE-INDUCIBLE, IRON-SULFUR SUBUNIT"/>
    <property type="match status" value="1"/>
</dbReference>
<keyword evidence="4" id="KW-0677">Repeat</keyword>
<keyword evidence="6" id="KW-0411">Iron-sulfur</keyword>
<keyword evidence="5" id="KW-0408">Iron</keyword>
<proteinExistence type="predicted"/>
<dbReference type="GO" id="GO:0051539">
    <property type="term" value="F:4 iron, 4 sulfur cluster binding"/>
    <property type="evidence" value="ECO:0007669"/>
    <property type="project" value="UniProtKB-KW"/>
</dbReference>
<dbReference type="InterPro" id="IPR017896">
    <property type="entry name" value="4Fe4S_Fe-S-bd"/>
</dbReference>
<name>A0A7V5UEC6_CALAY</name>
<keyword evidence="3" id="KW-0479">Metal-binding</keyword>
<dbReference type="PROSITE" id="PS00198">
    <property type="entry name" value="4FE4S_FER_1"/>
    <property type="match status" value="1"/>
</dbReference>
<evidence type="ECO:0000256" key="1">
    <source>
        <dbReference type="ARBA" id="ARBA00004196"/>
    </source>
</evidence>
<gene>
    <name evidence="8" type="primary">hybA</name>
    <name evidence="8" type="ORF">ENJ89_02510</name>
</gene>
<dbReference type="AlphaFoldDB" id="A0A7V5UEC6"/>
<feature type="domain" description="4Fe-4S ferredoxin-type" evidence="7">
    <location>
        <begin position="70"/>
        <end position="99"/>
    </location>
</feature>
<comment type="caution">
    <text evidence="8">The sequence shown here is derived from an EMBL/GenBank/DDBJ whole genome shotgun (WGS) entry which is preliminary data.</text>
</comment>
<dbReference type="PROSITE" id="PS51379">
    <property type="entry name" value="4FE4S_FER_2"/>
    <property type="match status" value="2"/>
</dbReference>
<evidence type="ECO:0000259" key="7">
    <source>
        <dbReference type="PROSITE" id="PS51379"/>
    </source>
</evidence>
<feature type="non-terminal residue" evidence="8">
    <location>
        <position position="1"/>
    </location>
</feature>
<dbReference type="SUPFAM" id="SSF54862">
    <property type="entry name" value="4Fe-4S ferredoxins"/>
    <property type="match status" value="1"/>
</dbReference>
<accession>A0A7V5UEC6</accession>
<dbReference type="PANTHER" id="PTHR43545:SF1">
    <property type="entry name" value="HYDROGENASE-2 OPERON PROTEIN HYBA"/>
    <property type="match status" value="1"/>
</dbReference>
<dbReference type="GO" id="GO:0030313">
    <property type="term" value="C:cell envelope"/>
    <property type="evidence" value="ECO:0007669"/>
    <property type="project" value="UniProtKB-SubCell"/>
</dbReference>
<feature type="domain" description="4Fe-4S ferredoxin-type" evidence="7">
    <location>
        <begin position="37"/>
        <end position="68"/>
    </location>
</feature>
<evidence type="ECO:0000256" key="6">
    <source>
        <dbReference type="ARBA" id="ARBA00023014"/>
    </source>
</evidence>
<evidence type="ECO:0000256" key="3">
    <source>
        <dbReference type="ARBA" id="ARBA00022723"/>
    </source>
</evidence>
<evidence type="ECO:0000256" key="5">
    <source>
        <dbReference type="ARBA" id="ARBA00023004"/>
    </source>
</evidence>
<dbReference type="Gene3D" id="3.30.70.20">
    <property type="match status" value="2"/>
</dbReference>
<evidence type="ECO:0000313" key="8">
    <source>
        <dbReference type="EMBL" id="HHJ52044.1"/>
    </source>
</evidence>
<comment type="subcellular location">
    <subcellularLocation>
        <location evidence="1">Cell envelope</location>
    </subcellularLocation>
</comment>
<dbReference type="GO" id="GO:0046872">
    <property type="term" value="F:metal ion binding"/>
    <property type="evidence" value="ECO:0007669"/>
    <property type="project" value="UniProtKB-KW"/>
</dbReference>
<evidence type="ECO:0000256" key="2">
    <source>
        <dbReference type="ARBA" id="ARBA00022485"/>
    </source>
</evidence>
<dbReference type="EMBL" id="DROD01000181">
    <property type="protein sequence ID" value="HHJ52044.1"/>
    <property type="molecule type" value="Genomic_DNA"/>
</dbReference>
<sequence length="257" mass="28259">AGVSGTWDSSLDTSVNSFIRIKAIKTGDKPRRNDPEGGFSFMRTACMHCVDPDCQSVCPTSALQKDPVTGIVTWDIDACCGCRYCQMACPFEIPKFEYDEPFPRVRKCFLCSHRVAKGGIPGCAEFCPTGATLFGKFDRLLKEAKKRIALKEGDSYEYPVHTLDSGDRTPKKVAKYLNYVYGEKDGGGTQLLILSAIPFTKLGLPKLPDHSSASKSEGLQHTIYKGMYAPIALLIGLMFAAHRSVKKEESGEEEGHE</sequence>
<dbReference type="Pfam" id="PF13247">
    <property type="entry name" value="Fer4_11"/>
    <property type="match status" value="1"/>
</dbReference>